<evidence type="ECO:0000313" key="2">
    <source>
        <dbReference type="Proteomes" id="UP000271227"/>
    </source>
</evidence>
<protein>
    <submittedName>
        <fullName evidence="1">Uncharacterized protein</fullName>
    </submittedName>
</protein>
<comment type="caution">
    <text evidence="1">The sequence shown here is derived from an EMBL/GenBank/DDBJ whole genome shotgun (WGS) entry which is preliminary data.</text>
</comment>
<name>A0A3M0C6E4_9PROT</name>
<dbReference type="Proteomes" id="UP000271227">
    <property type="component" value="Unassembled WGS sequence"/>
</dbReference>
<evidence type="ECO:0000313" key="1">
    <source>
        <dbReference type="EMBL" id="RMB04812.1"/>
    </source>
</evidence>
<dbReference type="EMBL" id="REFR01000012">
    <property type="protein sequence ID" value="RMB04812.1"/>
    <property type="molecule type" value="Genomic_DNA"/>
</dbReference>
<proteinExistence type="predicted"/>
<dbReference type="AlphaFoldDB" id="A0A3M0C6E4"/>
<dbReference type="RefSeq" id="WP_121939078.1">
    <property type="nucleotide sequence ID" value="NZ_REFR01000012.1"/>
</dbReference>
<sequence length="93" mass="10660">MEELYQSLPQDNEDIDGYYKKVASFYNSLNEKEKEIFHTRASKARETIDTHAPDISNIFSDPGKKAELETYLKEKAGINDVPEDKDILDSGLF</sequence>
<keyword evidence="2" id="KW-1185">Reference proteome</keyword>
<dbReference type="InParanoid" id="A0A3M0C6E4"/>
<gene>
    <name evidence="1" type="ORF">BXY39_2378</name>
</gene>
<organism evidence="1 2">
    <name type="scientific">Eilatimonas milleporae</name>
    <dbReference type="NCBI Taxonomy" id="911205"/>
    <lineage>
        <taxon>Bacteria</taxon>
        <taxon>Pseudomonadati</taxon>
        <taxon>Pseudomonadota</taxon>
        <taxon>Alphaproteobacteria</taxon>
        <taxon>Kordiimonadales</taxon>
        <taxon>Kordiimonadaceae</taxon>
        <taxon>Eilatimonas</taxon>
    </lineage>
</organism>
<reference evidence="1 2" key="1">
    <citation type="submission" date="2018-10" db="EMBL/GenBank/DDBJ databases">
        <title>Genomic Encyclopedia of Archaeal and Bacterial Type Strains, Phase II (KMG-II): from individual species to whole genera.</title>
        <authorList>
            <person name="Goeker M."/>
        </authorList>
    </citation>
    <scope>NUCLEOTIDE SEQUENCE [LARGE SCALE GENOMIC DNA]</scope>
    <source>
        <strain evidence="1 2">DSM 25217</strain>
    </source>
</reference>
<accession>A0A3M0C6E4</accession>